<sequence>MTGAVASALDQARPGTTYRTLPSFGDERGSMLPLTIFFGALSLVLVLLVVAASSLYLERKRLFTLADGAALVGAEAFELDDVALTADGPEIVLRSTAIETEVERYLAANTPGTLDAVELVYAGTGDGATASVELSAFWRPPVVSLLVPSGIRLEVTSTARAVMLR</sequence>
<evidence type="ECO:0000313" key="4">
    <source>
        <dbReference type="Proteomes" id="UP000237983"/>
    </source>
</evidence>
<reference evidence="3 4" key="1">
    <citation type="submission" date="2018-03" db="EMBL/GenBank/DDBJ databases">
        <title>Genomic Encyclopedia of Type Strains, Phase III (KMG-III): the genomes of soil and plant-associated and newly described type strains.</title>
        <authorList>
            <person name="Whitman W."/>
        </authorList>
    </citation>
    <scope>NUCLEOTIDE SEQUENCE [LARGE SCALE GENOMIC DNA]</scope>
    <source>
        <strain evidence="3 4">CGMCC 1.12484</strain>
    </source>
</reference>
<proteinExistence type="predicted"/>
<feature type="transmembrane region" description="Helical" evidence="1">
    <location>
        <begin position="31"/>
        <end position="57"/>
    </location>
</feature>
<organism evidence="3 4">
    <name type="scientific">Glaciihabitans tibetensis</name>
    <dbReference type="NCBI Taxonomy" id="1266600"/>
    <lineage>
        <taxon>Bacteria</taxon>
        <taxon>Bacillati</taxon>
        <taxon>Actinomycetota</taxon>
        <taxon>Actinomycetes</taxon>
        <taxon>Micrococcales</taxon>
        <taxon>Microbacteriaceae</taxon>
        <taxon>Glaciihabitans</taxon>
    </lineage>
</organism>
<keyword evidence="1" id="KW-0472">Membrane</keyword>
<comment type="caution">
    <text evidence="3">The sequence shown here is derived from an EMBL/GenBank/DDBJ whole genome shotgun (WGS) entry which is preliminary data.</text>
</comment>
<name>A0A2T0VH21_9MICO</name>
<keyword evidence="1" id="KW-0812">Transmembrane</keyword>
<evidence type="ECO:0000259" key="2">
    <source>
        <dbReference type="Pfam" id="PF13400"/>
    </source>
</evidence>
<keyword evidence="1" id="KW-1133">Transmembrane helix</keyword>
<keyword evidence="4" id="KW-1185">Reference proteome</keyword>
<feature type="domain" description="Putative Flp pilus-assembly TadG-like N-terminal" evidence="2">
    <location>
        <begin position="29"/>
        <end position="74"/>
    </location>
</feature>
<protein>
    <submittedName>
        <fullName evidence="3">Putative Flp pilus-assembly TadE/G-like protein</fullName>
    </submittedName>
</protein>
<dbReference type="EMBL" id="PVTL01000002">
    <property type="protein sequence ID" value="PRY69500.1"/>
    <property type="molecule type" value="Genomic_DNA"/>
</dbReference>
<dbReference type="InterPro" id="IPR028087">
    <property type="entry name" value="Tad_N"/>
</dbReference>
<evidence type="ECO:0000313" key="3">
    <source>
        <dbReference type="EMBL" id="PRY69500.1"/>
    </source>
</evidence>
<evidence type="ECO:0000256" key="1">
    <source>
        <dbReference type="SAM" id="Phobius"/>
    </source>
</evidence>
<accession>A0A2T0VH21</accession>
<dbReference type="AlphaFoldDB" id="A0A2T0VH21"/>
<dbReference type="Pfam" id="PF13400">
    <property type="entry name" value="Tad"/>
    <property type="match status" value="1"/>
</dbReference>
<dbReference type="Proteomes" id="UP000237983">
    <property type="component" value="Unassembled WGS sequence"/>
</dbReference>
<gene>
    <name evidence="3" type="ORF">B0I08_102175</name>
</gene>